<comment type="similarity">
    <text evidence="1">Belongs to the peptidase C56 family.</text>
</comment>
<dbReference type="InterPro" id="IPR029062">
    <property type="entry name" value="Class_I_gatase-like"/>
</dbReference>
<reference evidence="3 4" key="1">
    <citation type="submission" date="2020-07" db="EMBL/GenBank/DDBJ databases">
        <title>Huge and variable diversity of episymbiotic CPR bacteria and DPANN archaea in groundwater ecosystems.</title>
        <authorList>
            <person name="He C.Y."/>
            <person name="Keren R."/>
            <person name="Whittaker M."/>
            <person name="Farag I.F."/>
            <person name="Doudna J."/>
            <person name="Cate J.H.D."/>
            <person name="Banfield J.F."/>
        </authorList>
    </citation>
    <scope>NUCLEOTIDE SEQUENCE [LARGE SCALE GENOMIC DNA]</scope>
    <source>
        <strain evidence="3">NC_groundwater_70_Ag_B-0.1um_54_66</strain>
    </source>
</reference>
<dbReference type="InterPro" id="IPR002818">
    <property type="entry name" value="DJ-1/PfpI"/>
</dbReference>
<evidence type="ECO:0000313" key="4">
    <source>
        <dbReference type="Proteomes" id="UP000595362"/>
    </source>
</evidence>
<dbReference type="Proteomes" id="UP000595362">
    <property type="component" value="Chromosome"/>
</dbReference>
<dbReference type="PANTHER" id="PTHR42733">
    <property type="entry name" value="DJ-1 PROTEIN"/>
    <property type="match status" value="1"/>
</dbReference>
<dbReference type="Pfam" id="PF01965">
    <property type="entry name" value="DJ-1_PfpI"/>
    <property type="match status" value="1"/>
</dbReference>
<proteinExistence type="inferred from homology"/>
<gene>
    <name evidence="3" type="ORF">HYS17_06305</name>
</gene>
<evidence type="ECO:0000259" key="2">
    <source>
        <dbReference type="Pfam" id="PF01965"/>
    </source>
</evidence>
<name>A0A7T5UGP8_9BACT</name>
<organism evidence="3 4">
    <name type="scientific">Micavibrio aeruginosavorus</name>
    <dbReference type="NCBI Taxonomy" id="349221"/>
    <lineage>
        <taxon>Bacteria</taxon>
        <taxon>Pseudomonadati</taxon>
        <taxon>Bdellovibrionota</taxon>
        <taxon>Bdellovibrionia</taxon>
        <taxon>Bdellovibrionales</taxon>
        <taxon>Pseudobdellovibrionaceae</taxon>
        <taxon>Micavibrio</taxon>
    </lineage>
</organism>
<dbReference type="SUPFAM" id="SSF52317">
    <property type="entry name" value="Class I glutamine amidotransferase-like"/>
    <property type="match status" value="1"/>
</dbReference>
<protein>
    <submittedName>
        <fullName evidence="3">DJ-1/PfpI family protein</fullName>
    </submittedName>
</protein>
<dbReference type="InterPro" id="IPR006286">
    <property type="entry name" value="C56_PfpI-like"/>
</dbReference>
<accession>A0A7T5UGP8</accession>
<dbReference type="Gene3D" id="3.40.50.880">
    <property type="match status" value="1"/>
</dbReference>
<evidence type="ECO:0000256" key="1">
    <source>
        <dbReference type="ARBA" id="ARBA00008542"/>
    </source>
</evidence>
<dbReference type="AlphaFoldDB" id="A0A7T5UGP8"/>
<dbReference type="EMBL" id="CP066681">
    <property type="protein sequence ID" value="QQG35181.1"/>
    <property type="molecule type" value="Genomic_DNA"/>
</dbReference>
<sequence>MSVTKVLSGSKIAILVANGCTEQDMTEAQRALIEAGATTKIVSPEAGLVNGWSGKSWGHHYAVDAALSTALSADYDMLVVPGGQRSLDKLKLTAHTKRFINGFMAAEKPVVAYGDALHILLTTDNVRGRTVAGPVDMKDVVLQAAGHWSDVTPARENNLVTGAADEETRKDMVAAMLDIFIEYAKIRREKAMAETAVAA</sequence>
<feature type="domain" description="DJ-1/PfpI" evidence="2">
    <location>
        <begin position="11"/>
        <end position="164"/>
    </location>
</feature>
<dbReference type="PANTHER" id="PTHR42733:SF12">
    <property type="entry name" value="PROTEINASE"/>
    <property type="match status" value="1"/>
</dbReference>
<evidence type="ECO:0000313" key="3">
    <source>
        <dbReference type="EMBL" id="QQG35181.1"/>
    </source>
</evidence>